<keyword evidence="2" id="KW-1185">Reference proteome</keyword>
<name>A0ABP6UM59_9MICO</name>
<dbReference type="EMBL" id="BAABBA010000033">
    <property type="protein sequence ID" value="GAA3511491.1"/>
    <property type="molecule type" value="Genomic_DNA"/>
</dbReference>
<evidence type="ECO:0000313" key="2">
    <source>
        <dbReference type="Proteomes" id="UP001499841"/>
    </source>
</evidence>
<accession>A0ABP6UM59</accession>
<dbReference type="Proteomes" id="UP001499841">
    <property type="component" value="Unassembled WGS sequence"/>
</dbReference>
<sequence>MLAMTITVDRRFRGPDDSGNGGYVAGLVAGGLGQGPVTVTLRVPPPLDRPLSLTRSGEGVRLTSDDVLVAEAVHAGDELRAVAPVPADVARTTAEHYGGRHQHPFPHCFVCGPARAPGDGLRLEPGRLQDGRTACVWSVAADLAGRPELVWAALDCPGGWAAPIEGRPMVLGRMTAQVSATPLAGEDVVVMGELLGQDGRKYFTATTAYGADGRELGRAGATWILLRTSE</sequence>
<proteinExistence type="predicted"/>
<reference evidence="2" key="1">
    <citation type="journal article" date="2019" name="Int. J. Syst. Evol. Microbiol.">
        <title>The Global Catalogue of Microorganisms (GCM) 10K type strain sequencing project: providing services to taxonomists for standard genome sequencing and annotation.</title>
        <authorList>
            <consortium name="The Broad Institute Genomics Platform"/>
            <consortium name="The Broad Institute Genome Sequencing Center for Infectious Disease"/>
            <person name="Wu L."/>
            <person name="Ma J."/>
        </authorList>
    </citation>
    <scope>NUCLEOTIDE SEQUENCE [LARGE SCALE GENOMIC DNA]</scope>
    <source>
        <strain evidence="2">JCM 17459</strain>
    </source>
</reference>
<organism evidence="1 2">
    <name type="scientific">Georgenia daeguensis</name>
    <dbReference type="NCBI Taxonomy" id="908355"/>
    <lineage>
        <taxon>Bacteria</taxon>
        <taxon>Bacillati</taxon>
        <taxon>Actinomycetota</taxon>
        <taxon>Actinomycetes</taxon>
        <taxon>Micrococcales</taxon>
        <taxon>Bogoriellaceae</taxon>
        <taxon>Georgenia</taxon>
    </lineage>
</organism>
<comment type="caution">
    <text evidence="1">The sequence shown here is derived from an EMBL/GenBank/DDBJ whole genome shotgun (WGS) entry which is preliminary data.</text>
</comment>
<evidence type="ECO:0008006" key="3">
    <source>
        <dbReference type="Google" id="ProtNLM"/>
    </source>
</evidence>
<dbReference type="Gene3D" id="3.10.129.10">
    <property type="entry name" value="Hotdog Thioesterase"/>
    <property type="match status" value="1"/>
</dbReference>
<protein>
    <recommendedName>
        <fullName evidence="3">Thioesterase family protein</fullName>
    </recommendedName>
</protein>
<dbReference type="InterPro" id="IPR029069">
    <property type="entry name" value="HotDog_dom_sf"/>
</dbReference>
<gene>
    <name evidence="1" type="ORF">GCM10022262_39530</name>
</gene>
<dbReference type="SUPFAM" id="SSF54637">
    <property type="entry name" value="Thioesterase/thiol ester dehydrase-isomerase"/>
    <property type="match status" value="1"/>
</dbReference>
<evidence type="ECO:0000313" key="1">
    <source>
        <dbReference type="EMBL" id="GAA3511491.1"/>
    </source>
</evidence>